<sequence>MSGITSTKFVDVLSDGLIQALQHLAEVSIVMNPPEDQMAMGECYERSGAPTLFGRPTLSVMKSIDGDQRTRQSRFEVFWRTMLHNYLIDQHPAPGLCGDAVLNDIRDAFYMRMARAMTYKIPSVHSTDAGYVDWEALTRKIGRE</sequence>
<gene>
    <name evidence="1" type="ORF">PV04_00644</name>
</gene>
<organism evidence="1 2">
    <name type="scientific">Phialophora macrospora</name>
    <dbReference type="NCBI Taxonomy" id="1851006"/>
    <lineage>
        <taxon>Eukaryota</taxon>
        <taxon>Fungi</taxon>
        <taxon>Dikarya</taxon>
        <taxon>Ascomycota</taxon>
        <taxon>Pezizomycotina</taxon>
        <taxon>Eurotiomycetes</taxon>
        <taxon>Chaetothyriomycetidae</taxon>
        <taxon>Chaetothyriales</taxon>
        <taxon>Herpotrichiellaceae</taxon>
        <taxon>Phialophora</taxon>
    </lineage>
</organism>
<proteinExistence type="predicted"/>
<keyword evidence="2" id="KW-1185">Reference proteome</keyword>
<name>A0A0D2FVE5_9EURO</name>
<evidence type="ECO:0000313" key="1">
    <source>
        <dbReference type="EMBL" id="KIW72453.1"/>
    </source>
</evidence>
<evidence type="ECO:0000313" key="2">
    <source>
        <dbReference type="Proteomes" id="UP000054266"/>
    </source>
</evidence>
<dbReference type="AlphaFoldDB" id="A0A0D2FVE5"/>
<accession>A0A0D2FVE5</accession>
<reference evidence="1 2" key="1">
    <citation type="submission" date="2015-01" db="EMBL/GenBank/DDBJ databases">
        <title>The Genome Sequence of Capronia semiimmersa CBS27337.</title>
        <authorList>
            <consortium name="The Broad Institute Genomics Platform"/>
            <person name="Cuomo C."/>
            <person name="de Hoog S."/>
            <person name="Gorbushina A."/>
            <person name="Stielow B."/>
            <person name="Teixiera M."/>
            <person name="Abouelleil A."/>
            <person name="Chapman S.B."/>
            <person name="Priest M."/>
            <person name="Young S.K."/>
            <person name="Wortman J."/>
            <person name="Nusbaum C."/>
            <person name="Birren B."/>
        </authorList>
    </citation>
    <scope>NUCLEOTIDE SEQUENCE [LARGE SCALE GENOMIC DNA]</scope>
    <source>
        <strain evidence="1 2">CBS 27337</strain>
    </source>
</reference>
<protein>
    <submittedName>
        <fullName evidence="1">Uncharacterized protein</fullName>
    </submittedName>
</protein>
<dbReference type="Proteomes" id="UP000054266">
    <property type="component" value="Unassembled WGS sequence"/>
</dbReference>
<dbReference type="EMBL" id="KN846956">
    <property type="protein sequence ID" value="KIW72453.1"/>
    <property type="molecule type" value="Genomic_DNA"/>
</dbReference>
<dbReference type="HOGENOM" id="CLU_1796229_0_0_1"/>